<evidence type="ECO:0000256" key="3">
    <source>
        <dbReference type="ARBA" id="ARBA00022452"/>
    </source>
</evidence>
<dbReference type="Proteomes" id="UP000044806">
    <property type="component" value="Unassembled WGS sequence"/>
</dbReference>
<comment type="similarity">
    <text evidence="7">Belongs to the TonB-dependent receptor family.</text>
</comment>
<dbReference type="PROSITE" id="PS01156">
    <property type="entry name" value="TONB_DEPENDENT_REC_2"/>
    <property type="match status" value="1"/>
</dbReference>
<reference evidence="9 10" key="1">
    <citation type="submission" date="2015-07" db="EMBL/GenBank/DDBJ databases">
        <authorList>
            <consortium name="Pathogen Informatics"/>
        </authorList>
    </citation>
    <scope>NUCLEOTIDE SEQUENCE [LARGE SCALE GENOMIC DNA]</scope>
    <source>
        <strain evidence="9 10">A51</strain>
    </source>
</reference>
<proteinExistence type="inferred from homology"/>
<name>A0A655RPY1_VIBCL</name>
<keyword evidence="9" id="KW-0675">Receptor</keyword>
<gene>
    <name evidence="9" type="ORF">ERS013165_03240</name>
</gene>
<evidence type="ECO:0000256" key="4">
    <source>
        <dbReference type="ARBA" id="ARBA00022692"/>
    </source>
</evidence>
<evidence type="ECO:0000256" key="6">
    <source>
        <dbReference type="ARBA" id="ARBA00023237"/>
    </source>
</evidence>
<dbReference type="InterPro" id="IPR036942">
    <property type="entry name" value="Beta-barrel_TonB_sf"/>
</dbReference>
<dbReference type="InterPro" id="IPR039426">
    <property type="entry name" value="TonB-dep_rcpt-like"/>
</dbReference>
<evidence type="ECO:0000313" key="10">
    <source>
        <dbReference type="Proteomes" id="UP000044806"/>
    </source>
</evidence>
<evidence type="ECO:0000313" key="9">
    <source>
        <dbReference type="EMBL" id="CSB06194.1"/>
    </source>
</evidence>
<evidence type="ECO:0000256" key="5">
    <source>
        <dbReference type="ARBA" id="ARBA00023136"/>
    </source>
</evidence>
<keyword evidence="4 7" id="KW-0812">Transmembrane</keyword>
<dbReference type="EMBL" id="CWOW01000021">
    <property type="protein sequence ID" value="CSB06194.1"/>
    <property type="molecule type" value="Genomic_DNA"/>
</dbReference>
<comment type="subcellular location">
    <subcellularLocation>
        <location evidence="1 7">Cell outer membrane</location>
        <topology evidence="1 7">Multi-pass membrane protein</topology>
    </subcellularLocation>
</comment>
<evidence type="ECO:0000256" key="8">
    <source>
        <dbReference type="PROSITE-ProRule" id="PRU10144"/>
    </source>
</evidence>
<evidence type="ECO:0000256" key="1">
    <source>
        <dbReference type="ARBA" id="ARBA00004571"/>
    </source>
</evidence>
<keyword evidence="3 7" id="KW-1134">Transmembrane beta strand</keyword>
<dbReference type="GO" id="GO:0009279">
    <property type="term" value="C:cell outer membrane"/>
    <property type="evidence" value="ECO:0007669"/>
    <property type="project" value="UniProtKB-SubCell"/>
</dbReference>
<accession>A0A655RPY1</accession>
<dbReference type="InterPro" id="IPR010917">
    <property type="entry name" value="TonB_rcpt_CS"/>
</dbReference>
<evidence type="ECO:0000256" key="7">
    <source>
        <dbReference type="PROSITE-ProRule" id="PRU01360"/>
    </source>
</evidence>
<dbReference type="PROSITE" id="PS52016">
    <property type="entry name" value="TONB_DEPENDENT_REC_3"/>
    <property type="match status" value="1"/>
</dbReference>
<feature type="short sequence motif" description="TonB C-terminal box" evidence="8">
    <location>
        <begin position="45"/>
        <end position="62"/>
    </location>
</feature>
<dbReference type="AlphaFoldDB" id="A0A655RPY1"/>
<evidence type="ECO:0000256" key="2">
    <source>
        <dbReference type="ARBA" id="ARBA00022448"/>
    </source>
</evidence>
<sequence length="62" mass="7050">MHNLYAQWTPYSVPNLVLTFGVDNVFDELYVSHASRVGLAKSFVADDYEPGRSYKLSAAYQF</sequence>
<organism evidence="9 10">
    <name type="scientific">Vibrio cholerae</name>
    <dbReference type="NCBI Taxonomy" id="666"/>
    <lineage>
        <taxon>Bacteria</taxon>
        <taxon>Pseudomonadati</taxon>
        <taxon>Pseudomonadota</taxon>
        <taxon>Gammaproteobacteria</taxon>
        <taxon>Vibrionales</taxon>
        <taxon>Vibrionaceae</taxon>
        <taxon>Vibrio</taxon>
    </lineage>
</organism>
<keyword evidence="6 7" id="KW-0998">Cell outer membrane</keyword>
<dbReference type="SUPFAM" id="SSF56935">
    <property type="entry name" value="Porins"/>
    <property type="match status" value="1"/>
</dbReference>
<keyword evidence="2 7" id="KW-0813">Transport</keyword>
<protein>
    <submittedName>
        <fullName evidence="9">Enterobactin receptor VctA</fullName>
    </submittedName>
</protein>
<dbReference type="Gene3D" id="2.40.170.20">
    <property type="entry name" value="TonB-dependent receptor, beta-barrel domain"/>
    <property type="match status" value="1"/>
</dbReference>
<keyword evidence="5 7" id="KW-0472">Membrane</keyword>